<accession>M5WPR8</accession>
<protein>
    <submittedName>
        <fullName evidence="1">Uncharacterized protein</fullName>
    </submittedName>
</protein>
<dbReference type="OrthoDB" id="1932414at2759"/>
<dbReference type="OMA" id="NGQAHMN"/>
<gene>
    <name evidence="1" type="ORF">PRUPE_5G162900</name>
</gene>
<sequence length="136" mass="15617">MASVSELAYQRLRNEGVFDEEPEQNRAVIFKKTSGGLSKIRKLTTSRRRPRVRVLGLRRFLRRRARLFTRIKVSWSKALKRLKNGQAHMNDLFGGNYLFMQANPLPFKCGERPYNLGHGGGLHGSLPSRYSVGRMV</sequence>
<keyword evidence="2" id="KW-1185">Reference proteome</keyword>
<dbReference type="Proteomes" id="UP000006882">
    <property type="component" value="Chromosome G5"/>
</dbReference>
<dbReference type="HOGENOM" id="CLU_136471_0_0_1"/>
<dbReference type="KEGG" id="pper:18777563"/>
<proteinExistence type="predicted"/>
<organism evidence="1 2">
    <name type="scientific">Prunus persica</name>
    <name type="common">Peach</name>
    <name type="synonym">Amygdalus persica</name>
    <dbReference type="NCBI Taxonomy" id="3760"/>
    <lineage>
        <taxon>Eukaryota</taxon>
        <taxon>Viridiplantae</taxon>
        <taxon>Streptophyta</taxon>
        <taxon>Embryophyta</taxon>
        <taxon>Tracheophyta</taxon>
        <taxon>Spermatophyta</taxon>
        <taxon>Magnoliopsida</taxon>
        <taxon>eudicotyledons</taxon>
        <taxon>Gunneridae</taxon>
        <taxon>Pentapetalae</taxon>
        <taxon>rosids</taxon>
        <taxon>fabids</taxon>
        <taxon>Rosales</taxon>
        <taxon>Rosaceae</taxon>
        <taxon>Amygdaloideae</taxon>
        <taxon>Amygdaleae</taxon>
        <taxon>Prunus</taxon>
    </lineage>
</organism>
<dbReference type="PANTHER" id="PTHR36795">
    <property type="entry name" value="OS01G0938400 PROTEIN"/>
    <property type="match status" value="1"/>
</dbReference>
<dbReference type="eggNOG" id="ENOG502S93F">
    <property type="taxonomic scope" value="Eukaryota"/>
</dbReference>
<dbReference type="Gramene" id="ONI08190">
    <property type="protein sequence ID" value="ONI08190"/>
    <property type="gene ID" value="PRUPE_5G162900"/>
</dbReference>
<reference evidence="1 2" key="1">
    <citation type="journal article" date="2013" name="Nat. Genet.">
        <title>The high-quality draft genome of peach (Prunus persica) identifies unique patterns of genetic diversity, domestication and genome evolution.</title>
        <authorList>
            <consortium name="International Peach Genome Initiative"/>
            <person name="Verde I."/>
            <person name="Abbott A.G."/>
            <person name="Scalabrin S."/>
            <person name="Jung S."/>
            <person name="Shu S."/>
            <person name="Marroni F."/>
            <person name="Zhebentyayeva T."/>
            <person name="Dettori M.T."/>
            <person name="Grimwood J."/>
            <person name="Cattonaro F."/>
            <person name="Zuccolo A."/>
            <person name="Rossini L."/>
            <person name="Jenkins J."/>
            <person name="Vendramin E."/>
            <person name="Meisel L.A."/>
            <person name="Decroocq V."/>
            <person name="Sosinski B."/>
            <person name="Prochnik S."/>
            <person name="Mitros T."/>
            <person name="Policriti A."/>
            <person name="Cipriani G."/>
            <person name="Dondini L."/>
            <person name="Ficklin S."/>
            <person name="Goodstein D.M."/>
            <person name="Xuan P."/>
            <person name="Del Fabbro C."/>
            <person name="Aramini V."/>
            <person name="Copetti D."/>
            <person name="Gonzalez S."/>
            <person name="Horner D.S."/>
            <person name="Falchi R."/>
            <person name="Lucas S."/>
            <person name="Mica E."/>
            <person name="Maldonado J."/>
            <person name="Lazzari B."/>
            <person name="Bielenberg D."/>
            <person name="Pirona R."/>
            <person name="Miculan M."/>
            <person name="Barakat A."/>
            <person name="Testolin R."/>
            <person name="Stella A."/>
            <person name="Tartarini S."/>
            <person name="Tonutti P."/>
            <person name="Arus P."/>
            <person name="Orellana A."/>
            <person name="Wells C."/>
            <person name="Main D."/>
            <person name="Vizzotto G."/>
            <person name="Silva H."/>
            <person name="Salamini F."/>
            <person name="Schmutz J."/>
            <person name="Morgante M."/>
            <person name="Rokhsar D.S."/>
        </authorList>
    </citation>
    <scope>NUCLEOTIDE SEQUENCE [LARGE SCALE GENOMIC DNA]</scope>
    <source>
        <strain evidence="2">cv. Nemared</strain>
    </source>
</reference>
<evidence type="ECO:0000313" key="2">
    <source>
        <dbReference type="Proteomes" id="UP000006882"/>
    </source>
</evidence>
<dbReference type="AlphaFoldDB" id="M5WPR8"/>
<evidence type="ECO:0000313" key="1">
    <source>
        <dbReference type="EMBL" id="ONI08190.1"/>
    </source>
</evidence>
<name>M5WPR8_PRUPE</name>
<dbReference type="PANTHER" id="PTHR36795:SF3">
    <property type="match status" value="1"/>
</dbReference>
<dbReference type="EMBL" id="CM007655">
    <property type="protein sequence ID" value="ONI08190.1"/>
    <property type="molecule type" value="Genomic_DNA"/>
</dbReference>